<name>A0A5B7HC89_PORTR</name>
<evidence type="ECO:0000313" key="1">
    <source>
        <dbReference type="EMBL" id="MPC67723.1"/>
    </source>
</evidence>
<accession>A0A5B7HC89</accession>
<gene>
    <name evidence="1" type="ORF">E2C01_061905</name>
</gene>
<proteinExistence type="predicted"/>
<sequence length="52" mass="6261">MLKNIVFRKDVLRRGTVLVKKWCQQRVCIVLKKNWISVDMETRPHEHKAQSL</sequence>
<reference evidence="1 2" key="1">
    <citation type="submission" date="2019-05" db="EMBL/GenBank/DDBJ databases">
        <title>Another draft genome of Portunus trituberculatus and its Hox gene families provides insights of decapod evolution.</title>
        <authorList>
            <person name="Jeong J.-H."/>
            <person name="Song I."/>
            <person name="Kim S."/>
            <person name="Choi T."/>
            <person name="Kim D."/>
            <person name="Ryu S."/>
            <person name="Kim W."/>
        </authorList>
    </citation>
    <scope>NUCLEOTIDE SEQUENCE [LARGE SCALE GENOMIC DNA]</scope>
    <source>
        <tissue evidence="1">Muscle</tissue>
    </source>
</reference>
<keyword evidence="2" id="KW-1185">Reference proteome</keyword>
<protein>
    <submittedName>
        <fullName evidence="1">Uncharacterized protein</fullName>
    </submittedName>
</protein>
<dbReference type="Proteomes" id="UP000324222">
    <property type="component" value="Unassembled WGS sequence"/>
</dbReference>
<evidence type="ECO:0000313" key="2">
    <source>
        <dbReference type="Proteomes" id="UP000324222"/>
    </source>
</evidence>
<comment type="caution">
    <text evidence="1">The sequence shown here is derived from an EMBL/GenBank/DDBJ whole genome shotgun (WGS) entry which is preliminary data.</text>
</comment>
<dbReference type="EMBL" id="VSRR010026669">
    <property type="protein sequence ID" value="MPC67723.1"/>
    <property type="molecule type" value="Genomic_DNA"/>
</dbReference>
<organism evidence="1 2">
    <name type="scientific">Portunus trituberculatus</name>
    <name type="common">Swimming crab</name>
    <name type="synonym">Neptunus trituberculatus</name>
    <dbReference type="NCBI Taxonomy" id="210409"/>
    <lineage>
        <taxon>Eukaryota</taxon>
        <taxon>Metazoa</taxon>
        <taxon>Ecdysozoa</taxon>
        <taxon>Arthropoda</taxon>
        <taxon>Crustacea</taxon>
        <taxon>Multicrustacea</taxon>
        <taxon>Malacostraca</taxon>
        <taxon>Eumalacostraca</taxon>
        <taxon>Eucarida</taxon>
        <taxon>Decapoda</taxon>
        <taxon>Pleocyemata</taxon>
        <taxon>Brachyura</taxon>
        <taxon>Eubrachyura</taxon>
        <taxon>Portunoidea</taxon>
        <taxon>Portunidae</taxon>
        <taxon>Portuninae</taxon>
        <taxon>Portunus</taxon>
    </lineage>
</organism>
<dbReference type="AlphaFoldDB" id="A0A5B7HC89"/>